<dbReference type="SMART" id="SM00862">
    <property type="entry name" value="Trans_reg_C"/>
    <property type="match status" value="1"/>
</dbReference>
<dbReference type="SUPFAM" id="SSF52540">
    <property type="entry name" value="P-loop containing nucleoside triphosphate hydrolases"/>
    <property type="match status" value="1"/>
</dbReference>
<dbReference type="InterPro" id="IPR027417">
    <property type="entry name" value="P-loop_NTPase"/>
</dbReference>
<feature type="compositionally biased region" description="Low complexity" evidence="5">
    <location>
        <begin position="240"/>
        <end position="254"/>
    </location>
</feature>
<dbReference type="Gene3D" id="1.10.10.10">
    <property type="entry name" value="Winged helix-like DNA-binding domain superfamily/Winged helix DNA-binding domain"/>
    <property type="match status" value="1"/>
</dbReference>
<feature type="domain" description="OmpR/PhoB-type" evidence="6">
    <location>
        <begin position="1"/>
        <end position="90"/>
    </location>
</feature>
<dbReference type="SUPFAM" id="SSF48452">
    <property type="entry name" value="TPR-like"/>
    <property type="match status" value="2"/>
</dbReference>
<dbReference type="EMBL" id="JAGIQL010000118">
    <property type="protein sequence ID" value="MBP0460484.1"/>
    <property type="molecule type" value="Genomic_DNA"/>
</dbReference>
<evidence type="ECO:0000313" key="7">
    <source>
        <dbReference type="EMBL" id="MBP0460484.1"/>
    </source>
</evidence>
<feature type="compositionally biased region" description="Pro residues" evidence="5">
    <location>
        <begin position="263"/>
        <end position="278"/>
    </location>
</feature>
<gene>
    <name evidence="7" type="ORF">JFN87_23790</name>
</gene>
<dbReference type="SUPFAM" id="SSF46894">
    <property type="entry name" value="C-terminal effector domain of the bipartite response regulators"/>
    <property type="match status" value="1"/>
</dbReference>
<accession>A0A940MCJ3</accession>
<protein>
    <submittedName>
        <fullName evidence="7">AfsR/SARP family transcriptional regulator</fullName>
    </submittedName>
</protein>
<name>A0A940MCJ3_9ACTN</name>
<comment type="similarity">
    <text evidence="1">Belongs to the AfsR/DnrI/RedD regulatory family.</text>
</comment>
<dbReference type="PANTHER" id="PTHR47691">
    <property type="entry name" value="REGULATOR-RELATED"/>
    <property type="match status" value="1"/>
</dbReference>
<feature type="region of interest" description="Disordered" evidence="5">
    <location>
        <begin position="240"/>
        <end position="281"/>
    </location>
</feature>
<keyword evidence="2" id="KW-0902">Two-component regulatory system</keyword>
<dbReference type="CDD" id="cd15831">
    <property type="entry name" value="BTAD"/>
    <property type="match status" value="1"/>
</dbReference>
<dbReference type="InterPro" id="IPR016032">
    <property type="entry name" value="Sig_transdc_resp-reg_C-effctor"/>
</dbReference>
<dbReference type="AlphaFoldDB" id="A0A940MCJ3"/>
<evidence type="ECO:0000256" key="2">
    <source>
        <dbReference type="ARBA" id="ARBA00023012"/>
    </source>
</evidence>
<dbReference type="InterPro" id="IPR019734">
    <property type="entry name" value="TPR_rpt"/>
</dbReference>
<dbReference type="SMART" id="SM00028">
    <property type="entry name" value="TPR"/>
    <property type="match status" value="2"/>
</dbReference>
<dbReference type="PROSITE" id="PS51755">
    <property type="entry name" value="OMPR_PHOB"/>
    <property type="match status" value="1"/>
</dbReference>
<feature type="region of interest" description="Disordered" evidence="5">
    <location>
        <begin position="583"/>
        <end position="610"/>
    </location>
</feature>
<dbReference type="GO" id="GO:0003677">
    <property type="term" value="F:DNA binding"/>
    <property type="evidence" value="ECO:0007669"/>
    <property type="project" value="UniProtKB-UniRule"/>
</dbReference>
<dbReference type="InterPro" id="IPR001867">
    <property type="entry name" value="OmpR/PhoB-type_DNA-bd"/>
</dbReference>
<dbReference type="Gene3D" id="1.25.40.10">
    <property type="entry name" value="Tetratricopeptide repeat domain"/>
    <property type="match status" value="2"/>
</dbReference>
<proteinExistence type="inferred from homology"/>
<evidence type="ECO:0000256" key="3">
    <source>
        <dbReference type="ARBA" id="ARBA00023125"/>
    </source>
</evidence>
<comment type="caution">
    <text evidence="7">The sequence shown here is derived from an EMBL/GenBank/DDBJ whole genome shotgun (WGS) entry which is preliminary data.</text>
</comment>
<keyword evidence="8" id="KW-1185">Reference proteome</keyword>
<evidence type="ECO:0000313" key="8">
    <source>
        <dbReference type="Proteomes" id="UP000670475"/>
    </source>
</evidence>
<dbReference type="SMART" id="SM01043">
    <property type="entry name" value="BTAD"/>
    <property type="match status" value="1"/>
</dbReference>
<dbReference type="InterPro" id="IPR041664">
    <property type="entry name" value="AAA_16"/>
</dbReference>
<dbReference type="GO" id="GO:0006355">
    <property type="term" value="P:regulation of DNA-templated transcription"/>
    <property type="evidence" value="ECO:0007669"/>
    <property type="project" value="InterPro"/>
</dbReference>
<sequence length="1183" mass="125496">MRYGILGTTRALHDDGIPVAIGGARLRALLTSLAMRPGRTVPVGVLVAEVWDGDPPADGIAALQALVGRLRRALGHDAIASAEGGYRLCADEDEVDGHRFVRLTAEGVRALETGDPVKASTLLADALALWQGPALADLPDRGGDASRLETRRQDAHRTALAAALALGKADEALPELAALCEQFPLDERLHALRVRALRDSGRPAEALAAYEETRRLLATRLGTDPGPELCALHSALLAGDGPSAADGSPAADGSGRPESRTPEAPPAPSAPAAVPAPPGNLRARLTSFVGRQDDIEALHGDLARSRLVTLTGPGGSGKTRLSQEAAEAAGGPSYPDGVWLAELAPVEDPDGVPEAVLGALRARETVLRGAGAESLRAADPHADDPLESLVEHLARRRVLLVLDNCEHVVDAAAALAEVLLTRCPGLSVVATSREPLGVPGEVVRPVEPLPPVSAFRLFAERGSAARSGFDAEGDPEAVGEICRRLDGLPLAIELAAARLRLLTPRQIADRLDDRFRLLTGGSRTVLPRQQTLRAVVDWSWELLDEPERAVLRRLSVFAGGCDLAAAETVCADPAAGVAACGEAPAPGSRAGDSPGRAAGGNSAAAPHGHPVVHGDDVAAVLGSLIDKSLVIAVPGTDPGAGMRYRLLETVAEYAAQRLDQAGERGATERAHVVHYRELARNTDLRLRGHGQRAALDLLRREWENLRTAMRRAHAAGDEQELLCFVLSLGWYWQMLDQRAEARHWAGLAVEFSPDPFAPPAAPAPPIHERCTDAPPPMRDEVLAEARREVWLFRMLQAEFTADGWLAGQQEWLSNVTRVYRAGLPQTCRYPGTFWLLAMLFTGDIDRLLAGLDATVEACERLGYDWDLASVLQMRANVMANRSLYAESAARDADRALVIFERLGDDWGAAESLSARGEAHERLGRFEDAVDDFARAVGHAEGLGAGNHVALLKVRLGQNLFELARGAEGEEMIRGVLAAGEEGGATGHDVAPVARMSLALQLGRAGRRAEARALLLQAKELLSTGPVMIFRSLVLSGLAWLDTEDGAYAQAREGIRAVLVHAEIPMSELVAPEMSAVHLLIAARALAGLATAPGGAAGEGGEHDEHDEHGEDRDALALAHDAARLVGAYERLVPEGHVRASFEKELYEVAWRDTLSALSGDTAAHAQACERGAALTMAEARALV</sequence>
<organism evidence="7 8">
    <name type="scientific">Streptomyces montanisoli</name>
    <dbReference type="NCBI Taxonomy" id="2798581"/>
    <lineage>
        <taxon>Bacteria</taxon>
        <taxon>Bacillati</taxon>
        <taxon>Actinomycetota</taxon>
        <taxon>Actinomycetes</taxon>
        <taxon>Kitasatosporales</taxon>
        <taxon>Streptomycetaceae</taxon>
        <taxon>Streptomyces</taxon>
    </lineage>
</organism>
<dbReference type="GO" id="GO:0000160">
    <property type="term" value="P:phosphorelay signal transduction system"/>
    <property type="evidence" value="ECO:0007669"/>
    <property type="project" value="UniProtKB-KW"/>
</dbReference>
<dbReference type="InterPro" id="IPR005158">
    <property type="entry name" value="BTAD"/>
</dbReference>
<dbReference type="Gene3D" id="3.40.50.300">
    <property type="entry name" value="P-loop containing nucleotide triphosphate hydrolases"/>
    <property type="match status" value="1"/>
</dbReference>
<dbReference type="PRINTS" id="PR00364">
    <property type="entry name" value="DISEASERSIST"/>
</dbReference>
<evidence type="ECO:0000256" key="1">
    <source>
        <dbReference type="ARBA" id="ARBA00005820"/>
    </source>
</evidence>
<feature type="DNA-binding region" description="OmpR/PhoB-type" evidence="4">
    <location>
        <begin position="1"/>
        <end position="90"/>
    </location>
</feature>
<evidence type="ECO:0000256" key="4">
    <source>
        <dbReference type="PROSITE-ProRule" id="PRU01091"/>
    </source>
</evidence>
<dbReference type="InterPro" id="IPR036388">
    <property type="entry name" value="WH-like_DNA-bd_sf"/>
</dbReference>
<dbReference type="InterPro" id="IPR011990">
    <property type="entry name" value="TPR-like_helical_dom_sf"/>
</dbReference>
<keyword evidence="3 4" id="KW-0238">DNA-binding</keyword>
<dbReference type="Pfam" id="PF03704">
    <property type="entry name" value="BTAD"/>
    <property type="match status" value="1"/>
</dbReference>
<dbReference type="Proteomes" id="UP000670475">
    <property type="component" value="Unassembled WGS sequence"/>
</dbReference>
<evidence type="ECO:0000256" key="5">
    <source>
        <dbReference type="SAM" id="MobiDB-lite"/>
    </source>
</evidence>
<dbReference type="Pfam" id="PF13191">
    <property type="entry name" value="AAA_16"/>
    <property type="match status" value="1"/>
</dbReference>
<evidence type="ECO:0000259" key="6">
    <source>
        <dbReference type="PROSITE" id="PS51755"/>
    </source>
</evidence>
<reference evidence="7" key="1">
    <citation type="submission" date="2021-03" db="EMBL/GenBank/DDBJ databases">
        <title>Whole genome sequence of Streptomyces bomunensis MMS17-BM035.</title>
        <authorList>
            <person name="Lee J.H."/>
        </authorList>
    </citation>
    <scope>NUCLEOTIDE SEQUENCE</scope>
    <source>
        <strain evidence="7">MMS17-BM035</strain>
    </source>
</reference>
<dbReference type="PANTHER" id="PTHR47691:SF3">
    <property type="entry name" value="HTH-TYPE TRANSCRIPTIONAL REGULATOR RV0890C-RELATED"/>
    <property type="match status" value="1"/>
</dbReference>
<dbReference type="RefSeq" id="WP_209343052.1">
    <property type="nucleotide sequence ID" value="NZ_JAGIQL010000118.1"/>
</dbReference>